<evidence type="ECO:0000313" key="4">
    <source>
        <dbReference type="EMBL" id="PAX52134.1"/>
    </source>
</evidence>
<evidence type="ECO:0000256" key="2">
    <source>
        <dbReference type="SAM" id="MobiDB-lite"/>
    </source>
</evidence>
<feature type="region of interest" description="Disordered" evidence="2">
    <location>
        <begin position="1"/>
        <end position="22"/>
    </location>
</feature>
<evidence type="ECO:0000256" key="1">
    <source>
        <dbReference type="SAM" id="Coils"/>
    </source>
</evidence>
<protein>
    <submittedName>
        <fullName evidence="4">Uncharacterized protein</fullName>
    </submittedName>
</protein>
<dbReference type="OrthoDB" id="425114at2"/>
<dbReference type="EMBL" id="NTFS01000278">
    <property type="protein sequence ID" value="PAX52134.1"/>
    <property type="molecule type" value="Genomic_DNA"/>
</dbReference>
<dbReference type="AlphaFoldDB" id="A0A2A2TEF2"/>
<reference evidence="4 5" key="1">
    <citation type="submission" date="2017-08" db="EMBL/GenBank/DDBJ databases">
        <title>Draft genome sequence of filamentous cyanobacterium Calothrix elsteri CCALA 953.</title>
        <authorList>
            <person name="Gagunashvili A.N."/>
            <person name="Elster J."/>
            <person name="Andresson O.S."/>
        </authorList>
    </citation>
    <scope>NUCLEOTIDE SEQUENCE [LARGE SCALE GENOMIC DNA]</scope>
    <source>
        <strain evidence="4 5">CCALA 953</strain>
    </source>
</reference>
<keyword evidence="1" id="KW-0175">Coiled coil</keyword>
<evidence type="ECO:0000256" key="3">
    <source>
        <dbReference type="SAM" id="Phobius"/>
    </source>
</evidence>
<dbReference type="Proteomes" id="UP000218238">
    <property type="component" value="Unassembled WGS sequence"/>
</dbReference>
<comment type="caution">
    <text evidence="4">The sequence shown here is derived from an EMBL/GenBank/DDBJ whole genome shotgun (WGS) entry which is preliminary data.</text>
</comment>
<feature type="transmembrane region" description="Helical" evidence="3">
    <location>
        <begin position="175"/>
        <end position="197"/>
    </location>
</feature>
<keyword evidence="5" id="KW-1185">Reference proteome</keyword>
<evidence type="ECO:0000313" key="5">
    <source>
        <dbReference type="Proteomes" id="UP000218238"/>
    </source>
</evidence>
<organism evidence="4 5">
    <name type="scientific">Brunnivagina elsteri CCALA 953</name>
    <dbReference type="NCBI Taxonomy" id="987040"/>
    <lineage>
        <taxon>Bacteria</taxon>
        <taxon>Bacillati</taxon>
        <taxon>Cyanobacteriota</taxon>
        <taxon>Cyanophyceae</taxon>
        <taxon>Nostocales</taxon>
        <taxon>Calotrichaceae</taxon>
        <taxon>Brunnivagina</taxon>
    </lineage>
</organism>
<gene>
    <name evidence="4" type="ORF">CK510_20910</name>
</gene>
<keyword evidence="3" id="KW-1133">Transmembrane helix</keyword>
<accession>A0A2A2TEF2</accession>
<dbReference type="RefSeq" id="WP_095723539.1">
    <property type="nucleotide sequence ID" value="NZ_NTFS01000278.1"/>
</dbReference>
<keyword evidence="3" id="KW-0812">Transmembrane</keyword>
<sequence>MRTTTNSVPNPQAASNQSYSPSVPLSVYRDLAEELQAAREMVNSLTLRNHQLSQENQVVRKEIAKAVNAITQLKQFVDVPESSTVYNSEAHAFTNFDHEVKHTSAAERSQVRTQKVYPPRTSANSPVPKKIKINKPSHPQVIPDYFPTNKPVYIEEQEVRYYPSKKKPEASETNGWMLLIAVLLIVFTAFGAGYLVVRPLLQNQSS</sequence>
<proteinExistence type="predicted"/>
<name>A0A2A2TEF2_9CYAN</name>
<keyword evidence="3" id="KW-0472">Membrane</keyword>
<feature type="coiled-coil region" evidence="1">
    <location>
        <begin position="28"/>
        <end position="69"/>
    </location>
</feature>